<dbReference type="AlphaFoldDB" id="A0A6G0YRG6"/>
<organism evidence="2 3">
    <name type="scientific">Aphis craccivora</name>
    <name type="common">Cowpea aphid</name>
    <dbReference type="NCBI Taxonomy" id="307492"/>
    <lineage>
        <taxon>Eukaryota</taxon>
        <taxon>Metazoa</taxon>
        <taxon>Ecdysozoa</taxon>
        <taxon>Arthropoda</taxon>
        <taxon>Hexapoda</taxon>
        <taxon>Insecta</taxon>
        <taxon>Pterygota</taxon>
        <taxon>Neoptera</taxon>
        <taxon>Paraneoptera</taxon>
        <taxon>Hemiptera</taxon>
        <taxon>Sternorrhyncha</taxon>
        <taxon>Aphidomorpha</taxon>
        <taxon>Aphidoidea</taxon>
        <taxon>Aphididae</taxon>
        <taxon>Aphidini</taxon>
        <taxon>Aphis</taxon>
        <taxon>Aphis</taxon>
    </lineage>
</organism>
<keyword evidence="1" id="KW-0812">Transmembrane</keyword>
<gene>
    <name evidence="2" type="ORF">FWK35_00011112</name>
</gene>
<accession>A0A6G0YRG6</accession>
<proteinExistence type="predicted"/>
<dbReference type="EMBL" id="VUJU01002754">
    <property type="protein sequence ID" value="KAF0760202.1"/>
    <property type="molecule type" value="Genomic_DNA"/>
</dbReference>
<comment type="caution">
    <text evidence="2">The sequence shown here is derived from an EMBL/GenBank/DDBJ whole genome shotgun (WGS) entry which is preliminary data.</text>
</comment>
<reference evidence="2 3" key="1">
    <citation type="submission" date="2019-08" db="EMBL/GenBank/DDBJ databases">
        <title>Whole genome of Aphis craccivora.</title>
        <authorList>
            <person name="Voronova N.V."/>
            <person name="Shulinski R.S."/>
            <person name="Bandarenka Y.V."/>
            <person name="Zhorov D.G."/>
            <person name="Warner D."/>
        </authorList>
    </citation>
    <scope>NUCLEOTIDE SEQUENCE [LARGE SCALE GENOMIC DNA]</scope>
    <source>
        <strain evidence="2">180601</strain>
        <tissue evidence="2">Whole Body</tissue>
    </source>
</reference>
<evidence type="ECO:0000313" key="2">
    <source>
        <dbReference type="EMBL" id="KAF0760202.1"/>
    </source>
</evidence>
<evidence type="ECO:0000256" key="1">
    <source>
        <dbReference type="SAM" id="Phobius"/>
    </source>
</evidence>
<name>A0A6G0YRG6_APHCR</name>
<keyword evidence="3" id="KW-1185">Reference proteome</keyword>
<keyword evidence="1" id="KW-0472">Membrane</keyword>
<dbReference type="Proteomes" id="UP000478052">
    <property type="component" value="Unassembled WGS sequence"/>
</dbReference>
<evidence type="ECO:0000313" key="3">
    <source>
        <dbReference type="Proteomes" id="UP000478052"/>
    </source>
</evidence>
<sequence>MNILYTAIIHGVAPNVLFVSIQYDSECGVFGVFDGNCSGLNGLRFLPAARFFLPPIWVVLDLAVGCVPICLLPINFGFLEFGFMPEYFPNVCIAEERLAWYCGGLFAAISKSFIS</sequence>
<keyword evidence="1" id="KW-1133">Transmembrane helix</keyword>
<protein>
    <submittedName>
        <fullName evidence="2">Uncharacterized protein</fullName>
    </submittedName>
</protein>
<feature type="transmembrane region" description="Helical" evidence="1">
    <location>
        <begin position="51"/>
        <end position="78"/>
    </location>
</feature>